<dbReference type="InterPro" id="IPR002880">
    <property type="entry name" value="Pyrv_Fd/Flavodoxin_OxRdtase_N"/>
</dbReference>
<dbReference type="EMBL" id="CP001839">
    <property type="protein sequence ID" value="ADA66157.1"/>
    <property type="molecule type" value="Genomic_DNA"/>
</dbReference>
<dbReference type="PANTHER" id="PTHR43088">
    <property type="entry name" value="SUBUNIT OF PYRUVATE:FLAVODOXIN OXIDOREDUCTASE-RELATED"/>
    <property type="match status" value="1"/>
</dbReference>
<dbReference type="FunFam" id="3.40.50.920:FF:000013">
    <property type="entry name" value="Ferredoxin oxidoreductase alpha subunit"/>
    <property type="match status" value="1"/>
</dbReference>
<dbReference type="PANTHER" id="PTHR43088:SF1">
    <property type="entry name" value="SUBUNIT OF PYRUVATE:FLAVODOXIN OXIDOREDUCTASE"/>
    <property type="match status" value="1"/>
</dbReference>
<proteinExistence type="predicted"/>
<dbReference type="InterPro" id="IPR009014">
    <property type="entry name" value="Transketo_C/PFOR_II"/>
</dbReference>
<accession>D2C5C1</accession>
<keyword evidence="1" id="KW-0560">Oxidoreductase</keyword>
<keyword evidence="5" id="KW-1185">Reference proteome</keyword>
<dbReference type="InterPro" id="IPR033412">
    <property type="entry name" value="PFOR_II"/>
</dbReference>
<dbReference type="NCBIfam" id="NF006412">
    <property type="entry name" value="PRK08659.1"/>
    <property type="match status" value="1"/>
</dbReference>
<dbReference type="HOGENOM" id="CLU_017038_0_1_0"/>
<dbReference type="Proteomes" id="UP000000940">
    <property type="component" value="Chromosome"/>
</dbReference>
<dbReference type="AlphaFoldDB" id="D2C5C1"/>
<name>D2C5C1_THEP2</name>
<protein>
    <submittedName>
        <fullName evidence="4">Pyruvate flavodoxin/ferredoxin oxidoreductase domain protein</fullName>
    </submittedName>
</protein>
<dbReference type="InterPro" id="IPR029061">
    <property type="entry name" value="THDP-binding"/>
</dbReference>
<feature type="domain" description="Pyruvate:ferredoxin oxidoreductase core" evidence="3">
    <location>
        <begin position="275"/>
        <end position="370"/>
    </location>
</feature>
<dbReference type="Gene3D" id="3.40.50.970">
    <property type="match status" value="1"/>
</dbReference>
<reference evidence="4 5" key="1">
    <citation type="submission" date="2009-12" db="EMBL/GenBank/DDBJ databases">
        <title>Complete sequence of Thermotoga petrophila RKU-1.</title>
        <authorList>
            <consortium name="US DOE Joint Genome Institute"/>
            <person name="Lucas S."/>
            <person name="Copeland A."/>
            <person name="Lapidus A."/>
            <person name="Glavina del Rio T."/>
            <person name="Dalin E."/>
            <person name="Tice H."/>
            <person name="Bruce D."/>
            <person name="Goodwin L."/>
            <person name="Pitluck S."/>
            <person name="Munk A.C."/>
            <person name="Brettin T."/>
            <person name="Detter J.C."/>
            <person name="Han C."/>
            <person name="Tapia R."/>
            <person name="Larimer F."/>
            <person name="Land M."/>
            <person name="Hauser L."/>
            <person name="Kyrpides N."/>
            <person name="Mikhailova N."/>
            <person name="Nelson K.E."/>
            <person name="Gogarten J.P."/>
            <person name="Noll K.M."/>
        </authorList>
    </citation>
    <scope>NUCLEOTIDE SEQUENCE [LARGE SCALE GENOMIC DNA]</scope>
    <source>
        <strain evidence="5">ATCC BAA-489 / DSM 13996 / JCM 10882 / RKU-10</strain>
    </source>
</reference>
<dbReference type="InterPro" id="IPR052368">
    <property type="entry name" value="2-oxoacid_oxidoreductase"/>
</dbReference>
<organism evidence="4 5">
    <name type="scientific">Thermotoga petrophila (strain ATCC BAA-489 / DSM 13996 / JCM 10882 / RKU-10)</name>
    <name type="common">Thermotoga naphthophila</name>
    <dbReference type="NCBI Taxonomy" id="590168"/>
    <lineage>
        <taxon>Bacteria</taxon>
        <taxon>Thermotogati</taxon>
        <taxon>Thermotogota</taxon>
        <taxon>Thermotogae</taxon>
        <taxon>Thermotogales</taxon>
        <taxon>Thermotogaceae</taxon>
        <taxon>Thermotoga</taxon>
    </lineage>
</organism>
<dbReference type="KEGG" id="tnp:Tnap_0049"/>
<dbReference type="SUPFAM" id="SSF52922">
    <property type="entry name" value="TK C-terminal domain-like"/>
    <property type="match status" value="1"/>
</dbReference>
<gene>
    <name evidence="4" type="ordered locus">Tnap_0049</name>
</gene>
<dbReference type="FunFam" id="3.40.50.970:FF:000022">
    <property type="entry name" value="2-oxoglutarate ferredoxin oxidoreductase alpha subunit"/>
    <property type="match status" value="1"/>
</dbReference>
<evidence type="ECO:0000256" key="1">
    <source>
        <dbReference type="ARBA" id="ARBA00023002"/>
    </source>
</evidence>
<keyword evidence="4" id="KW-0670">Pyruvate</keyword>
<dbReference type="Pfam" id="PF17147">
    <property type="entry name" value="PFOR_II"/>
    <property type="match status" value="1"/>
</dbReference>
<dbReference type="SUPFAM" id="SSF52518">
    <property type="entry name" value="Thiamin diphosphate-binding fold (THDP-binding)"/>
    <property type="match status" value="1"/>
</dbReference>
<sequence>MMFLQGNEACALGAIKAGCRFFAGYPITPSTEIAEVMARELPKVGGVFVQMEDEIASAAAVVGASLAGVKSMTATSGPGFSLMQEVIGYAIMTETPCVFVNVMRLGPSTGLPTKPAQGDIMQTRWGTHGDHAIIALYPSSVAEVYRYIITAFNLAEEYRTPVVFLMDATLGHMRESFYPLKDEELFIIERLKDTSFGEEDLFVPFSESEYAEPTPFPMAEMGKTRFHVSGLVHDESGFPLTSPDVAEKLIRRLTNKIRLHADEIAFYEEYETEDAEILVVAYGIVARSAMKAVKIARRDRIKVGLFKPITIWPAPVSRFRKLAEKVNTIVIAEMNLGQYAKELISSIDRRSKVIRTINKVNGELIKPEEILDVITETQIERSRIESWWIKKPRRWKLCTWKSWM</sequence>
<dbReference type="CDD" id="cd07034">
    <property type="entry name" value="TPP_PYR_PFOR_IOR-alpha_like"/>
    <property type="match status" value="1"/>
</dbReference>
<evidence type="ECO:0000259" key="2">
    <source>
        <dbReference type="Pfam" id="PF01855"/>
    </source>
</evidence>
<evidence type="ECO:0000313" key="5">
    <source>
        <dbReference type="Proteomes" id="UP000000940"/>
    </source>
</evidence>
<dbReference type="Gene3D" id="3.40.50.920">
    <property type="match status" value="1"/>
</dbReference>
<dbReference type="GO" id="GO:0016491">
    <property type="term" value="F:oxidoreductase activity"/>
    <property type="evidence" value="ECO:0007669"/>
    <property type="project" value="UniProtKB-KW"/>
</dbReference>
<evidence type="ECO:0000313" key="4">
    <source>
        <dbReference type="EMBL" id="ADA66157.1"/>
    </source>
</evidence>
<evidence type="ECO:0000259" key="3">
    <source>
        <dbReference type="Pfam" id="PF17147"/>
    </source>
</evidence>
<dbReference type="Pfam" id="PF01855">
    <property type="entry name" value="POR_N"/>
    <property type="match status" value="1"/>
</dbReference>
<feature type="domain" description="Pyruvate flavodoxin/ferredoxin oxidoreductase pyrimidine binding" evidence="2">
    <location>
        <begin position="13"/>
        <end position="242"/>
    </location>
</feature>